<protein>
    <submittedName>
        <fullName evidence="1">Uncharacterized protein</fullName>
    </submittedName>
</protein>
<accession>A0A6H2A3G6</accession>
<dbReference type="EMBL" id="MT144473">
    <property type="protein sequence ID" value="QJA54055.1"/>
    <property type="molecule type" value="Genomic_DNA"/>
</dbReference>
<evidence type="ECO:0000313" key="2">
    <source>
        <dbReference type="EMBL" id="QJA66130.1"/>
    </source>
</evidence>
<reference evidence="1" key="1">
    <citation type="submission" date="2020-03" db="EMBL/GenBank/DDBJ databases">
        <title>The deep terrestrial virosphere.</title>
        <authorList>
            <person name="Holmfeldt K."/>
            <person name="Nilsson E."/>
            <person name="Simone D."/>
            <person name="Lopez-Fernandez M."/>
            <person name="Wu X."/>
            <person name="de Brujin I."/>
            <person name="Lundin D."/>
            <person name="Andersson A."/>
            <person name="Bertilsson S."/>
            <person name="Dopson M."/>
        </authorList>
    </citation>
    <scope>NUCLEOTIDE SEQUENCE</scope>
    <source>
        <strain evidence="3">MM415A05520</strain>
        <strain evidence="2">MM415B00361</strain>
        <strain evidence="1">TM448A04286</strain>
        <strain evidence="4">TM448B00155</strain>
    </source>
</reference>
<evidence type="ECO:0000313" key="3">
    <source>
        <dbReference type="EMBL" id="QJA68878.1"/>
    </source>
</evidence>
<dbReference type="AlphaFoldDB" id="A0A6H2A3G6"/>
<dbReference type="EMBL" id="MT141657">
    <property type="protein sequence ID" value="QJA68878.1"/>
    <property type="molecule type" value="Genomic_DNA"/>
</dbReference>
<dbReference type="EMBL" id="MT144593">
    <property type="protein sequence ID" value="QJH93951.1"/>
    <property type="molecule type" value="Genomic_DNA"/>
</dbReference>
<dbReference type="EMBL" id="MT141549">
    <property type="protein sequence ID" value="QJA66130.1"/>
    <property type="molecule type" value="Genomic_DNA"/>
</dbReference>
<evidence type="ECO:0000313" key="1">
    <source>
        <dbReference type="EMBL" id="QJA54055.1"/>
    </source>
</evidence>
<name>A0A6H2A3G6_9ZZZZ</name>
<gene>
    <name evidence="3" type="ORF">MM415A05520_0008</name>
    <name evidence="2" type="ORF">MM415B00361_0050</name>
    <name evidence="1" type="ORF">TM448A04286_0007</name>
    <name evidence="4" type="ORF">TM448B00155_0067</name>
</gene>
<proteinExistence type="predicted"/>
<sequence>MNLQPVNPAPAFHSECRGCSSPLLVEPSGPSVWADLEGPAFRAYYCADCSARIRAGEVYPIPYAGICGTALVSIPGPFASLAEIEEANVRRGHFWFSRDTIRFFLARNHGKVKMGRFWITSRQFEDSKGIRNPREYAVVFALDDGSVNTVSFPVDRETTRDHFPSANEARAALRQLLSDLGVDGRTGRHEED</sequence>
<evidence type="ECO:0000313" key="4">
    <source>
        <dbReference type="EMBL" id="QJH93951.1"/>
    </source>
</evidence>
<organism evidence="1">
    <name type="scientific">viral metagenome</name>
    <dbReference type="NCBI Taxonomy" id="1070528"/>
    <lineage>
        <taxon>unclassified sequences</taxon>
        <taxon>metagenomes</taxon>
        <taxon>organismal metagenomes</taxon>
    </lineage>
</organism>